<dbReference type="Proteomes" id="UP001368270">
    <property type="component" value="Unassembled WGS sequence"/>
</dbReference>
<evidence type="ECO:0000313" key="3">
    <source>
        <dbReference type="Proteomes" id="UP001368270"/>
    </source>
</evidence>
<dbReference type="EMBL" id="JBBGAZ010000014">
    <property type="protein sequence ID" value="MEJ5219979.1"/>
    <property type="molecule type" value="Genomic_DNA"/>
</dbReference>
<evidence type="ECO:0000259" key="1">
    <source>
        <dbReference type="Pfam" id="PF00248"/>
    </source>
</evidence>
<dbReference type="InterPro" id="IPR036812">
    <property type="entry name" value="NAD(P)_OxRdtase_dom_sf"/>
</dbReference>
<dbReference type="RefSeq" id="WP_339404633.1">
    <property type="nucleotide sequence ID" value="NZ_JBBGAZ010000014.1"/>
</dbReference>
<dbReference type="CDD" id="cd19097">
    <property type="entry name" value="AKR_unchar"/>
    <property type="match status" value="1"/>
</dbReference>
<comment type="caution">
    <text evidence="2">The sequence shown here is derived from an EMBL/GenBank/DDBJ whole genome shotgun (WGS) entry which is preliminary data.</text>
</comment>
<proteinExistence type="predicted"/>
<dbReference type="PANTHER" id="PTHR43312:SF1">
    <property type="entry name" value="NADP-DEPENDENT OXIDOREDUCTASE DOMAIN-CONTAINING PROTEIN"/>
    <property type="match status" value="1"/>
</dbReference>
<protein>
    <submittedName>
        <fullName evidence="2">Aldo/keto reductase</fullName>
    </submittedName>
</protein>
<dbReference type="PANTHER" id="PTHR43312">
    <property type="entry name" value="D-THREO-ALDOSE 1-DEHYDROGENASE"/>
    <property type="match status" value="1"/>
</dbReference>
<dbReference type="InterPro" id="IPR023210">
    <property type="entry name" value="NADP_OxRdtase_dom"/>
</dbReference>
<reference evidence="2 3" key="1">
    <citation type="submission" date="2024-03" db="EMBL/GenBank/DDBJ databases">
        <title>Cognatishimia coralii sp. nov., a marine bacterium isolated from coral surrounding seawater.</title>
        <authorList>
            <person name="Liu X."/>
            <person name="Liu S."/>
            <person name="Sun H."/>
            <person name="Zhang Y."/>
        </authorList>
    </citation>
    <scope>NUCLEOTIDE SEQUENCE [LARGE SCALE GENOMIC DNA]</scope>
    <source>
        <strain evidence="2 3">D5M38</strain>
    </source>
</reference>
<dbReference type="Gene3D" id="3.20.20.100">
    <property type="entry name" value="NADP-dependent oxidoreductase domain"/>
    <property type="match status" value="1"/>
</dbReference>
<dbReference type="InterPro" id="IPR053135">
    <property type="entry name" value="AKR2_Oxidoreductase"/>
</dbReference>
<organism evidence="2 3">
    <name type="scientific">Cognatishimia coralii</name>
    <dbReference type="NCBI Taxonomy" id="3083254"/>
    <lineage>
        <taxon>Bacteria</taxon>
        <taxon>Pseudomonadati</taxon>
        <taxon>Pseudomonadota</taxon>
        <taxon>Alphaproteobacteria</taxon>
        <taxon>Rhodobacterales</taxon>
        <taxon>Paracoccaceae</taxon>
        <taxon>Cognatishimia</taxon>
    </lineage>
</organism>
<sequence>MAKAASKLVLGTANFGVDYGINNPSGKVSGGELARILDLAQQSGIGKVDTARAYGDSEARLGPRLSPTLKVITKFGVGQDHGYQRGSLHGLVQESLDRLNRDSLYGLMLHRPEQLLSKTGADLIHDLRDLQQAGLVEKIGVSIYGPDLLPEITQALDLDIIQAPFNMFDQRLERSGWAERLKASGTEIHVRSAFLQGLLLMSRQNLNTWFTQNWPEVFDRWFTYQQEAGETADQIALGFVLDQPWIDHVVVGVDSADQLSQLVYIESNRAAAAHSGFAVDDLGLIDPSKWKLS</sequence>
<dbReference type="Pfam" id="PF00248">
    <property type="entry name" value="Aldo_ket_red"/>
    <property type="match status" value="1"/>
</dbReference>
<keyword evidence="3" id="KW-1185">Reference proteome</keyword>
<gene>
    <name evidence="2" type="ORF">WG622_17120</name>
</gene>
<accession>A0ABU8QKM3</accession>
<name>A0ABU8QKM3_9RHOB</name>
<feature type="domain" description="NADP-dependent oxidoreductase" evidence="1">
    <location>
        <begin position="7"/>
        <end position="263"/>
    </location>
</feature>
<evidence type="ECO:0000313" key="2">
    <source>
        <dbReference type="EMBL" id="MEJ5219979.1"/>
    </source>
</evidence>
<dbReference type="SUPFAM" id="SSF51430">
    <property type="entry name" value="NAD(P)-linked oxidoreductase"/>
    <property type="match status" value="1"/>
</dbReference>